<dbReference type="HOGENOM" id="CLU_005111_0_0_1"/>
<accession>W5NJV0</accession>
<keyword evidence="7" id="KW-0732">Signal</keyword>
<evidence type="ECO:0000256" key="10">
    <source>
        <dbReference type="ARBA" id="ARBA00023170"/>
    </source>
</evidence>
<keyword evidence="11" id="KW-0325">Glycoprotein</keyword>
<dbReference type="GO" id="GO:0007601">
    <property type="term" value="P:visual perception"/>
    <property type="evidence" value="ECO:0007669"/>
    <property type="project" value="InterPro"/>
</dbReference>
<dbReference type="EMBL" id="AHAT01011862">
    <property type="status" value="NOT_ANNOTATED_CDS"/>
    <property type="molecule type" value="Genomic_DNA"/>
</dbReference>
<evidence type="ECO:0000256" key="16">
    <source>
        <dbReference type="ARBA" id="ARBA00045407"/>
    </source>
</evidence>
<dbReference type="InParanoid" id="W5NJV0"/>
<feature type="domain" description="SEA" evidence="18">
    <location>
        <begin position="184"/>
        <end position="309"/>
    </location>
</feature>
<dbReference type="InterPro" id="IPR036364">
    <property type="entry name" value="SEA_dom_sf"/>
</dbReference>
<dbReference type="STRING" id="7918.ENSLOCP00000020909"/>
<comment type="subcellular location">
    <subcellularLocation>
        <location evidence="2">Cell projection</location>
        <location evidence="2">Cilium</location>
        <location evidence="2">Photoreceptor outer segment</location>
    </subcellularLocation>
    <subcellularLocation>
        <location evidence="1">Photoreceptor inner segment</location>
    </subcellularLocation>
    <subcellularLocation>
        <location evidence="3">Secreted</location>
        <location evidence="3">Extracellular space</location>
        <location evidence="3">Extracellular matrix</location>
        <location evidence="3">Interphotoreceptor matrix</location>
    </subcellularLocation>
</comment>
<dbReference type="GO" id="GO:0008201">
    <property type="term" value="F:heparin binding"/>
    <property type="evidence" value="ECO:0007669"/>
    <property type="project" value="UniProtKB-KW"/>
</dbReference>
<evidence type="ECO:0000256" key="8">
    <source>
        <dbReference type="ARBA" id="ARBA00022737"/>
    </source>
</evidence>
<feature type="region of interest" description="Disordered" evidence="17">
    <location>
        <begin position="771"/>
        <end position="801"/>
    </location>
</feature>
<dbReference type="SUPFAM" id="SSF82671">
    <property type="entry name" value="SEA domain"/>
    <property type="match status" value="2"/>
</dbReference>
<keyword evidence="13" id="KW-0373">Hyaluronic acid</keyword>
<dbReference type="GO" id="GO:0005540">
    <property type="term" value="F:hyaluronic acid binding"/>
    <property type="evidence" value="ECO:0007669"/>
    <property type="project" value="UniProtKB-KW"/>
</dbReference>
<dbReference type="GeneTree" id="ENSGT00530000063503"/>
<reference evidence="19" key="2">
    <citation type="submission" date="2025-08" db="UniProtKB">
        <authorList>
            <consortium name="Ensembl"/>
        </authorList>
    </citation>
    <scope>IDENTIFICATION</scope>
</reference>
<feature type="compositionally biased region" description="Polar residues" evidence="17">
    <location>
        <begin position="684"/>
        <end position="702"/>
    </location>
</feature>
<evidence type="ECO:0000259" key="18">
    <source>
        <dbReference type="PROSITE" id="PS50024"/>
    </source>
</evidence>
<keyword evidence="6" id="KW-0358">Heparin-binding</keyword>
<name>W5NJV0_LEPOC</name>
<dbReference type="GO" id="GO:0033165">
    <property type="term" value="C:interphotoreceptor matrix"/>
    <property type="evidence" value="ECO:0007669"/>
    <property type="project" value="UniProtKB-SubCell"/>
</dbReference>
<dbReference type="PROSITE" id="PS01186">
    <property type="entry name" value="EGF_2"/>
    <property type="match status" value="1"/>
</dbReference>
<evidence type="ECO:0000256" key="5">
    <source>
        <dbReference type="ARBA" id="ARBA00022530"/>
    </source>
</evidence>
<evidence type="ECO:0000256" key="17">
    <source>
        <dbReference type="SAM" id="MobiDB-lite"/>
    </source>
</evidence>
<dbReference type="Bgee" id="ENSLOCG00000016912">
    <property type="expression patterns" value="Expressed in camera-type eye and 4 other cell types or tissues"/>
</dbReference>
<dbReference type="InterPro" id="IPR039861">
    <property type="entry name" value="IMPG"/>
</dbReference>
<feature type="compositionally biased region" description="Polar residues" evidence="17">
    <location>
        <begin position="503"/>
        <end position="525"/>
    </location>
</feature>
<dbReference type="PANTHER" id="PTHR12199">
    <property type="entry name" value="INTERPHOTORECEPTOR MATRIX PROTEOGLYCAN"/>
    <property type="match status" value="1"/>
</dbReference>
<sequence>MLRTTKQSSRIKAIFELERHRTRRSTFSHTGVKVCPQETIKEIIASHQAYYKLRVCQEAVWEAFRIFLDRIPDTAEYQSWVSTCQQESLCIADLAKNFSSSQEHLDMVQRRVRLRDEKHQERLKILIKEVSTVKPEEVTGKASETTTVSREVFTAGPTEVAEYTDVGTFWHDSELPNTVPDQLVEQVVEFSVTLSNPGYGELLSSPDTPQYQDLAHSLQDQMLHVLDRLPGFKEIRVLGFRQSHMGQRPGGLTVRYAVVFETVSPESNDEKMTASIIVPSLQEVVVKALSEETSLPVDFNTISFEPGQPRPTSTPQIAVLIYILQKYKKEPDSHNELTISTDKSVMDAEKSLPDLPLHPSIKENALETLLGTTVQSPNNSATPTIVQITIDHIEDESKLMYINEFSPTTPSQTTAQPVTLHELDETGLVNTHVTDNVKDNTNMPSTDTSGDSAGAGGDNIISGEDNSVTPSNSVPTAAGGEDTSVTPSILIPSAGGEDERVTPSISILNSGGEDNSVTPSDSVPTTGDVEDDRVTPSDSVPTAGDVEDDSVTPSDSVLTAGDVEDDRVTPTGDVEDDSVTPSDSVPTAAGGEDTSVTPSISIPSVGGEDHRVTPKNDRVTPSDSVPTAAGGEEGSATQSNSISKADVGKHNVTASGPDPKDTAVQDGDSPSASLRKPVIEGDSVIQSESVPNTTFIPSTDSLPSGVRLVEPVPETSTQILLVTTSVKGLPIQSTRENSDVLLPVTTLSTITLQPPTERIIIFQQDEDTDNIISEEDKKRTDTLLEGEESKEDIPDLSKPAVPDEDENLVFLVTTSSPPVNIEELQNITMQEKTDSSELLPEQDGDSVFPSEGPLLVSPTFEAPEDLDSSLTSKSISTSLSTDATRSPTEAVPLTILSETAVEEPTESSVQEAATSVAPFVVDHRAPKPTVEESEPTAQTIAPTRTDESGEFETEVQDITAELDRIDVVSTETIDELDYSGGYPFLKEDHPFESTASPPLKYLTTPSMTTASKGKELVVFFSLRVTNLMFSDDLFNKSSPEYKSLENTFLELLLPYLQSNLTGFKQLEILNFRNGSVIVNSKMKFAKSVPYNVTQAVHCVLEDFCNAATKRLDIEIDSRSLDVEPADQADPCKFLACNEFARCIVNRWTKEAECVCAPGYLSVDGLPCQSVCSLQPDFCLNGGQCEIIPGHGAACRYLRLNRLPRFPT</sequence>
<evidence type="ECO:0000313" key="19">
    <source>
        <dbReference type="Ensembl" id="ENSLOCP00000020909.1"/>
    </source>
</evidence>
<evidence type="ECO:0000256" key="15">
    <source>
        <dbReference type="ARBA" id="ARBA00042018"/>
    </source>
</evidence>
<evidence type="ECO:0000256" key="14">
    <source>
        <dbReference type="ARBA" id="ARBA00040753"/>
    </source>
</evidence>
<feature type="region of interest" description="Disordered" evidence="17">
    <location>
        <begin position="927"/>
        <end position="950"/>
    </location>
</feature>
<dbReference type="GO" id="GO:0001750">
    <property type="term" value="C:photoreceptor outer segment"/>
    <property type="evidence" value="ECO:0007669"/>
    <property type="project" value="UniProtKB-SubCell"/>
</dbReference>
<dbReference type="EMBL" id="AHAT01011861">
    <property type="status" value="NOT_ANNOTATED_CDS"/>
    <property type="molecule type" value="Genomic_DNA"/>
</dbReference>
<keyword evidence="9" id="KW-0730">Sialic acid</keyword>
<feature type="compositionally biased region" description="Polar residues" evidence="17">
    <location>
        <begin position="464"/>
        <end position="475"/>
    </location>
</feature>
<evidence type="ECO:0000256" key="1">
    <source>
        <dbReference type="ARBA" id="ARBA00004437"/>
    </source>
</evidence>
<dbReference type="SMART" id="SM00200">
    <property type="entry name" value="SEA"/>
    <property type="match status" value="2"/>
</dbReference>
<feature type="compositionally biased region" description="Polar residues" evidence="17">
    <location>
        <begin position="428"/>
        <end position="444"/>
    </location>
</feature>
<dbReference type="GO" id="GO:0001917">
    <property type="term" value="C:photoreceptor inner segment"/>
    <property type="evidence" value="ECO:0007669"/>
    <property type="project" value="UniProtKB-SubCell"/>
</dbReference>
<comment type="function">
    <text evidence="16">Chondroitin sulfate-, heparin- and hyaluronan-binding protein. May serve to form a basic macromolecular scaffold comprising the insoluble interphotoreceptor matrix.</text>
</comment>
<evidence type="ECO:0000256" key="7">
    <source>
        <dbReference type="ARBA" id="ARBA00022729"/>
    </source>
</evidence>
<feature type="compositionally biased region" description="Basic and acidic residues" evidence="17">
    <location>
        <begin position="607"/>
        <end position="620"/>
    </location>
</feature>
<feature type="region of interest" description="Disordered" evidence="17">
    <location>
        <begin position="831"/>
        <end position="853"/>
    </location>
</feature>
<dbReference type="Ensembl" id="ENSLOCT00000020945.1">
    <property type="protein sequence ID" value="ENSLOCP00000020909.1"/>
    <property type="gene ID" value="ENSLOCG00000016912.1"/>
</dbReference>
<evidence type="ECO:0000313" key="20">
    <source>
        <dbReference type="Proteomes" id="UP000018468"/>
    </source>
</evidence>
<dbReference type="eggNOG" id="ENOG502QTXX">
    <property type="taxonomic scope" value="Eukaryota"/>
</dbReference>
<evidence type="ECO:0000256" key="9">
    <source>
        <dbReference type="ARBA" id="ARBA00022981"/>
    </source>
</evidence>
<reference evidence="19" key="3">
    <citation type="submission" date="2025-09" db="UniProtKB">
        <authorList>
            <consortium name="Ensembl"/>
        </authorList>
    </citation>
    <scope>IDENTIFICATION</scope>
</reference>
<dbReference type="PANTHER" id="PTHR12199:SF3">
    <property type="entry name" value="INTERPHOTORECEPTOR MATRIX PROTEOGLYCAN 1"/>
    <property type="match status" value="1"/>
</dbReference>
<dbReference type="Pfam" id="PF01390">
    <property type="entry name" value="SEA"/>
    <property type="match status" value="2"/>
</dbReference>
<proteinExistence type="predicted"/>
<dbReference type="InterPro" id="IPR000082">
    <property type="entry name" value="SEA_dom"/>
</dbReference>
<evidence type="ECO:0000256" key="3">
    <source>
        <dbReference type="ARBA" id="ARBA00004593"/>
    </source>
</evidence>
<keyword evidence="5" id="KW-0272">Extracellular matrix</keyword>
<organism evidence="19 20">
    <name type="scientific">Lepisosteus oculatus</name>
    <name type="common">Spotted gar</name>
    <dbReference type="NCBI Taxonomy" id="7918"/>
    <lineage>
        <taxon>Eukaryota</taxon>
        <taxon>Metazoa</taxon>
        <taxon>Chordata</taxon>
        <taxon>Craniata</taxon>
        <taxon>Vertebrata</taxon>
        <taxon>Euteleostomi</taxon>
        <taxon>Actinopterygii</taxon>
        <taxon>Neopterygii</taxon>
        <taxon>Holostei</taxon>
        <taxon>Semionotiformes</taxon>
        <taxon>Lepisosteidae</taxon>
        <taxon>Lepisosteus</taxon>
    </lineage>
</organism>
<keyword evidence="20" id="KW-1185">Reference proteome</keyword>
<keyword evidence="8" id="KW-0677">Repeat</keyword>
<dbReference type="Gene3D" id="3.30.70.960">
    <property type="entry name" value="SEA domain"/>
    <property type="match status" value="1"/>
</dbReference>
<dbReference type="AlphaFoldDB" id="W5NJV0"/>
<evidence type="ECO:0000256" key="13">
    <source>
        <dbReference type="ARBA" id="ARBA00023290"/>
    </source>
</evidence>
<dbReference type="PROSITE" id="PS50024">
    <property type="entry name" value="SEA"/>
    <property type="match status" value="2"/>
</dbReference>
<protein>
    <recommendedName>
        <fullName evidence="14">Interphotoreceptor matrix proteoglycan 1</fullName>
    </recommendedName>
    <alternativeName>
        <fullName evidence="15">Sialoprotein associated with cones and rods</fullName>
    </alternativeName>
</protein>
<keyword evidence="10" id="KW-0675">Receptor</keyword>
<evidence type="ECO:0000256" key="2">
    <source>
        <dbReference type="ARBA" id="ARBA00004504"/>
    </source>
</evidence>
<reference evidence="20" key="1">
    <citation type="submission" date="2011-12" db="EMBL/GenBank/DDBJ databases">
        <title>The Draft Genome of Lepisosteus oculatus.</title>
        <authorList>
            <consortium name="The Broad Institute Genome Assembly &amp; Analysis Group"/>
            <consortium name="Computational R&amp;D Group"/>
            <consortium name="and Sequencing Platform"/>
            <person name="Di Palma F."/>
            <person name="Alfoldi J."/>
            <person name="Johnson J."/>
            <person name="Berlin A."/>
            <person name="Gnerre S."/>
            <person name="Jaffe D."/>
            <person name="MacCallum I."/>
            <person name="Young S."/>
            <person name="Walker B.J."/>
            <person name="Lander E.S."/>
            <person name="Lindblad-Toh K."/>
        </authorList>
    </citation>
    <scope>NUCLEOTIDE SEQUENCE [LARGE SCALE GENOMIC DNA]</scope>
</reference>
<keyword evidence="4" id="KW-0964">Secreted</keyword>
<feature type="domain" description="SEA" evidence="18">
    <location>
        <begin position="1014"/>
        <end position="1127"/>
    </location>
</feature>
<evidence type="ECO:0000256" key="6">
    <source>
        <dbReference type="ARBA" id="ARBA00022674"/>
    </source>
</evidence>
<dbReference type="OMA" id="VCQQETF"/>
<evidence type="ECO:0000256" key="4">
    <source>
        <dbReference type="ARBA" id="ARBA00022525"/>
    </source>
</evidence>
<evidence type="ECO:0000256" key="11">
    <source>
        <dbReference type="ARBA" id="ARBA00023180"/>
    </source>
</evidence>
<feature type="region of interest" description="Disordered" evidence="17">
    <location>
        <begin position="428"/>
        <end position="702"/>
    </location>
</feature>
<dbReference type="Proteomes" id="UP000018468">
    <property type="component" value="Linkage group LG1"/>
</dbReference>
<keyword evidence="12" id="KW-0966">Cell projection</keyword>
<dbReference type="InterPro" id="IPR000742">
    <property type="entry name" value="EGF"/>
</dbReference>
<evidence type="ECO:0000256" key="12">
    <source>
        <dbReference type="ARBA" id="ARBA00023273"/>
    </source>
</evidence>